<accession>A0A7W3J5H2</accession>
<evidence type="ECO:0000313" key="6">
    <source>
        <dbReference type="Proteomes" id="UP000540568"/>
    </source>
</evidence>
<sequence length="341" mass="35739">MRVTLRDVAERAGVSFKTVSNVINGHPNVRPETRERVESAIAELRYRPNTSARSLRHGRAGFLAIALPELTSPYFAGLASELAAAARAVGQSVLIEETSGDLAGERAVLDGLPSHLVDGVVFSPLVTPVAEVAQRRDGTPLVLLGEYGEPAGVDHVGVDNVAAARDVTRHLLDLGRRRIAGIGLQSGDGTGRLRGEGYLAALADAGVAADPALVVETTDYHRASGADAVAGLIDRGVAFDAVFCFNDLMALGALRALHEHGLRVPQDVAVAGFDGIEDGEFSVPSLTTVTPDLPRLAAEAVRLVMRRIAEPGAPAEHVVVPHRITARESTRDALPPAASPA</sequence>
<dbReference type="InterPro" id="IPR000843">
    <property type="entry name" value="HTH_LacI"/>
</dbReference>
<dbReference type="SMART" id="SM00354">
    <property type="entry name" value="HTH_LACI"/>
    <property type="match status" value="1"/>
</dbReference>
<keyword evidence="2 5" id="KW-0238">DNA-binding</keyword>
<evidence type="ECO:0000256" key="3">
    <source>
        <dbReference type="ARBA" id="ARBA00023163"/>
    </source>
</evidence>
<dbReference type="PANTHER" id="PTHR30146:SF109">
    <property type="entry name" value="HTH-TYPE TRANSCRIPTIONAL REGULATOR GALS"/>
    <property type="match status" value="1"/>
</dbReference>
<dbReference type="Gene3D" id="1.10.260.40">
    <property type="entry name" value="lambda repressor-like DNA-binding domains"/>
    <property type="match status" value="1"/>
</dbReference>
<dbReference type="InterPro" id="IPR046335">
    <property type="entry name" value="LacI/GalR-like_sensor"/>
</dbReference>
<keyword evidence="1" id="KW-0805">Transcription regulation</keyword>
<proteinExistence type="predicted"/>
<dbReference type="PROSITE" id="PS50932">
    <property type="entry name" value="HTH_LACI_2"/>
    <property type="match status" value="1"/>
</dbReference>
<dbReference type="InterPro" id="IPR028082">
    <property type="entry name" value="Peripla_BP_I"/>
</dbReference>
<dbReference type="SUPFAM" id="SSF47413">
    <property type="entry name" value="lambda repressor-like DNA-binding domains"/>
    <property type="match status" value="1"/>
</dbReference>
<dbReference type="EMBL" id="JACGWV010000001">
    <property type="protein sequence ID" value="MBA8806603.1"/>
    <property type="molecule type" value="Genomic_DNA"/>
</dbReference>
<dbReference type="CDD" id="cd01392">
    <property type="entry name" value="HTH_LacI"/>
    <property type="match status" value="1"/>
</dbReference>
<dbReference type="Proteomes" id="UP000540568">
    <property type="component" value="Unassembled WGS sequence"/>
</dbReference>
<dbReference type="AlphaFoldDB" id="A0A7W3J5H2"/>
<comment type="caution">
    <text evidence="5">The sequence shown here is derived from an EMBL/GenBank/DDBJ whole genome shotgun (WGS) entry which is preliminary data.</text>
</comment>
<dbReference type="RefSeq" id="WP_182614308.1">
    <property type="nucleotide sequence ID" value="NZ_BAAATF010000002.1"/>
</dbReference>
<organism evidence="5 6">
    <name type="scientific">Promicromonospora sukumoe</name>
    <dbReference type="NCBI Taxonomy" id="88382"/>
    <lineage>
        <taxon>Bacteria</taxon>
        <taxon>Bacillati</taxon>
        <taxon>Actinomycetota</taxon>
        <taxon>Actinomycetes</taxon>
        <taxon>Micrococcales</taxon>
        <taxon>Promicromonosporaceae</taxon>
        <taxon>Promicromonospora</taxon>
    </lineage>
</organism>
<name>A0A7W3J5H2_9MICO</name>
<protein>
    <submittedName>
        <fullName evidence="5">DNA-binding LacI/PurR family transcriptional regulator</fullName>
    </submittedName>
</protein>
<dbReference type="InterPro" id="IPR010982">
    <property type="entry name" value="Lambda_DNA-bd_dom_sf"/>
</dbReference>
<dbReference type="Pfam" id="PF00356">
    <property type="entry name" value="LacI"/>
    <property type="match status" value="1"/>
</dbReference>
<reference evidence="5 6" key="1">
    <citation type="submission" date="2020-07" db="EMBL/GenBank/DDBJ databases">
        <title>Sequencing the genomes of 1000 actinobacteria strains.</title>
        <authorList>
            <person name="Klenk H.-P."/>
        </authorList>
    </citation>
    <scope>NUCLEOTIDE SEQUENCE [LARGE SCALE GENOMIC DNA]</scope>
    <source>
        <strain evidence="5 6">DSM 44121</strain>
    </source>
</reference>
<evidence type="ECO:0000256" key="2">
    <source>
        <dbReference type="ARBA" id="ARBA00023125"/>
    </source>
</evidence>
<dbReference type="CDD" id="cd06267">
    <property type="entry name" value="PBP1_LacI_sugar_binding-like"/>
    <property type="match status" value="1"/>
</dbReference>
<evidence type="ECO:0000259" key="4">
    <source>
        <dbReference type="PROSITE" id="PS50932"/>
    </source>
</evidence>
<feature type="domain" description="HTH lacI-type" evidence="4">
    <location>
        <begin position="3"/>
        <end position="57"/>
    </location>
</feature>
<evidence type="ECO:0000256" key="1">
    <source>
        <dbReference type="ARBA" id="ARBA00023015"/>
    </source>
</evidence>
<evidence type="ECO:0000313" key="5">
    <source>
        <dbReference type="EMBL" id="MBA8806603.1"/>
    </source>
</evidence>
<dbReference type="Pfam" id="PF13377">
    <property type="entry name" value="Peripla_BP_3"/>
    <property type="match status" value="1"/>
</dbReference>
<dbReference type="Gene3D" id="3.40.50.2300">
    <property type="match status" value="2"/>
</dbReference>
<dbReference type="PANTHER" id="PTHR30146">
    <property type="entry name" value="LACI-RELATED TRANSCRIPTIONAL REPRESSOR"/>
    <property type="match status" value="1"/>
</dbReference>
<dbReference type="GO" id="GO:0000976">
    <property type="term" value="F:transcription cis-regulatory region binding"/>
    <property type="evidence" value="ECO:0007669"/>
    <property type="project" value="TreeGrafter"/>
</dbReference>
<dbReference type="GO" id="GO:0003700">
    <property type="term" value="F:DNA-binding transcription factor activity"/>
    <property type="evidence" value="ECO:0007669"/>
    <property type="project" value="TreeGrafter"/>
</dbReference>
<keyword evidence="6" id="KW-1185">Reference proteome</keyword>
<gene>
    <name evidence="5" type="ORF">FHX71_000545</name>
</gene>
<dbReference type="SUPFAM" id="SSF53822">
    <property type="entry name" value="Periplasmic binding protein-like I"/>
    <property type="match status" value="1"/>
</dbReference>
<dbReference type="PROSITE" id="PS00356">
    <property type="entry name" value="HTH_LACI_1"/>
    <property type="match status" value="1"/>
</dbReference>
<keyword evidence="3" id="KW-0804">Transcription</keyword>